<feature type="domain" description="DhaL" evidence="1">
    <location>
        <begin position="5"/>
        <end position="198"/>
    </location>
</feature>
<dbReference type="EMBL" id="FPIP01000005">
    <property type="protein sequence ID" value="SFW38434.1"/>
    <property type="molecule type" value="Genomic_DNA"/>
</dbReference>
<name>A0A1K1NSD8_RUMFL</name>
<dbReference type="InterPro" id="IPR019986">
    <property type="entry name" value="YloV-like"/>
</dbReference>
<gene>
    <name evidence="2" type="ORF">SAMN02910280_2242</name>
</gene>
<evidence type="ECO:0000313" key="3">
    <source>
        <dbReference type="Proteomes" id="UP000183461"/>
    </source>
</evidence>
<dbReference type="InterPro" id="IPR036117">
    <property type="entry name" value="DhaL_dom_sf"/>
</dbReference>
<dbReference type="InterPro" id="IPR050270">
    <property type="entry name" value="DegV_domain_contain"/>
</dbReference>
<dbReference type="PANTHER" id="PTHR33434">
    <property type="entry name" value="DEGV DOMAIN-CONTAINING PROTEIN DR_1986-RELATED"/>
    <property type="match status" value="1"/>
</dbReference>
<dbReference type="Gene3D" id="1.25.40.340">
    <property type="match status" value="1"/>
</dbReference>
<dbReference type="RefSeq" id="WP_072300469.1">
    <property type="nucleotide sequence ID" value="NZ_FPIP01000005.1"/>
</dbReference>
<evidence type="ECO:0000313" key="2">
    <source>
        <dbReference type="EMBL" id="SFW38434.1"/>
    </source>
</evidence>
<evidence type="ECO:0000259" key="1">
    <source>
        <dbReference type="PROSITE" id="PS51480"/>
    </source>
</evidence>
<dbReference type="InterPro" id="IPR048394">
    <property type="entry name" value="FakA-like_M"/>
</dbReference>
<dbReference type="Proteomes" id="UP000183461">
    <property type="component" value="Unassembled WGS sequence"/>
</dbReference>
<dbReference type="AlphaFoldDB" id="A0A1K1NSD8"/>
<dbReference type="GO" id="GO:0006071">
    <property type="term" value="P:glycerol metabolic process"/>
    <property type="evidence" value="ECO:0007669"/>
    <property type="project" value="InterPro"/>
</dbReference>
<accession>A0A1K1NSD8</accession>
<protein>
    <recommendedName>
        <fullName evidence="1">DhaL domain-containing protein</fullName>
    </recommendedName>
</protein>
<dbReference type="Pfam" id="PF02734">
    <property type="entry name" value="Dak2"/>
    <property type="match status" value="1"/>
</dbReference>
<dbReference type="PANTHER" id="PTHR33434:SF4">
    <property type="entry name" value="PHOSPHATASE PROTEIN"/>
    <property type="match status" value="1"/>
</dbReference>
<sequence>MIHGSLLRDAIISAAVTIGNRKREVDELNVYPVPDGDTGTNMSMTIGNSVAELKRLDDKAPVSEVASTAASAFLRGARGNSGVILSLIFRGFSKGLAGCTEASCENFADALQFGVEAAYKAVMKPVEGTILTVVKAAAAKAKEIAIETNDEVTFWKEVCDASEATLAKTTEMLPQLKKAGVVDAGGKGLCIIFRAMTDVFDGGKIAESAEAPAAQEGSSDSFRTAVSEYDDDIRFTYCTEFMLEKEENCPDVFKLRAYLETIGDCVVVVDDEKIIKVHVHTDNPGKAITKGLEFGHFINDPRPKIENMRIQHENKVKDAKAAKEGLTPAEPEKEFGFVAVAAGHGLEAMFTDLGADVVVKGGQTMNPSTDDILRAIMKTPANTVFVLPNNKNIIMAAEQAVKLTDRKVCVLQTRTIPQGIAAMLAFDDSSSLSENRIAMTKAFEKVSTGLITFAARNSEFEGHQIKEGEILALDNGKLSFTERDINKATYKLVKKLAKGDVSYVTLIHGTDVPEEDAEELQKFIQSKLSDKIEVMLVNGGQPVYYYIISVE</sequence>
<dbReference type="NCBIfam" id="TIGR03599">
    <property type="entry name" value="YloV"/>
    <property type="match status" value="1"/>
</dbReference>
<proteinExistence type="predicted"/>
<dbReference type="InterPro" id="IPR033470">
    <property type="entry name" value="FakA-like_C"/>
</dbReference>
<dbReference type="SUPFAM" id="SSF101473">
    <property type="entry name" value="DhaL-like"/>
    <property type="match status" value="1"/>
</dbReference>
<dbReference type="Pfam" id="PF21645">
    <property type="entry name" value="FakA-like_M"/>
    <property type="match status" value="1"/>
</dbReference>
<dbReference type="PROSITE" id="PS51480">
    <property type="entry name" value="DHAL"/>
    <property type="match status" value="1"/>
</dbReference>
<organism evidence="2 3">
    <name type="scientific">Ruminococcus flavefaciens</name>
    <dbReference type="NCBI Taxonomy" id="1265"/>
    <lineage>
        <taxon>Bacteria</taxon>
        <taxon>Bacillati</taxon>
        <taxon>Bacillota</taxon>
        <taxon>Clostridia</taxon>
        <taxon>Eubacteriales</taxon>
        <taxon>Oscillospiraceae</taxon>
        <taxon>Ruminococcus</taxon>
    </lineage>
</organism>
<dbReference type="InterPro" id="IPR004007">
    <property type="entry name" value="DhaL_dom"/>
</dbReference>
<dbReference type="Pfam" id="PF13684">
    <property type="entry name" value="FakA-like_C"/>
    <property type="match status" value="1"/>
</dbReference>
<dbReference type="GO" id="GO:0004371">
    <property type="term" value="F:glycerone kinase activity"/>
    <property type="evidence" value="ECO:0007669"/>
    <property type="project" value="InterPro"/>
</dbReference>
<dbReference type="SMART" id="SM01120">
    <property type="entry name" value="Dak2"/>
    <property type="match status" value="1"/>
</dbReference>
<dbReference type="SMART" id="SM01121">
    <property type="entry name" value="Dak1_2"/>
    <property type="match status" value="1"/>
</dbReference>
<reference evidence="2 3" key="1">
    <citation type="submission" date="2016-11" db="EMBL/GenBank/DDBJ databases">
        <authorList>
            <person name="Jaros S."/>
            <person name="Januszkiewicz K."/>
            <person name="Wedrychowicz H."/>
        </authorList>
    </citation>
    <scope>NUCLEOTIDE SEQUENCE [LARGE SCALE GENOMIC DNA]</scope>
    <source>
        <strain evidence="2 3">YL228</strain>
    </source>
</reference>